<feature type="transmembrane region" description="Helical" evidence="8">
    <location>
        <begin position="319"/>
        <end position="337"/>
    </location>
</feature>
<dbReference type="Proteomes" id="UP000034539">
    <property type="component" value="Unassembled WGS sequence"/>
</dbReference>
<evidence type="ECO:0000256" key="7">
    <source>
        <dbReference type="ARBA" id="ARBA00023136"/>
    </source>
</evidence>
<evidence type="ECO:0000313" key="10">
    <source>
        <dbReference type="EMBL" id="KKR34306.1"/>
    </source>
</evidence>
<dbReference type="PATRIC" id="fig|1618450.3.peg.101"/>
<evidence type="ECO:0000256" key="8">
    <source>
        <dbReference type="SAM" id="Phobius"/>
    </source>
</evidence>
<dbReference type="GO" id="GO:0016763">
    <property type="term" value="F:pentosyltransferase activity"/>
    <property type="evidence" value="ECO:0007669"/>
    <property type="project" value="TreeGrafter"/>
</dbReference>
<evidence type="ECO:0000259" key="9">
    <source>
        <dbReference type="Pfam" id="PF13231"/>
    </source>
</evidence>
<feature type="transmembrane region" description="Helical" evidence="8">
    <location>
        <begin position="6"/>
        <end position="21"/>
    </location>
</feature>
<evidence type="ECO:0000313" key="11">
    <source>
        <dbReference type="Proteomes" id="UP000034539"/>
    </source>
</evidence>
<organism evidence="10 11">
    <name type="scientific">Candidatus Gottesmanbacteria bacterium GW2011_GWC2_39_8</name>
    <dbReference type="NCBI Taxonomy" id="1618450"/>
    <lineage>
        <taxon>Bacteria</taxon>
        <taxon>Candidatus Gottesmaniibacteriota</taxon>
    </lineage>
</organism>
<keyword evidence="4" id="KW-0808">Transferase</keyword>
<feature type="transmembrane region" description="Helical" evidence="8">
    <location>
        <begin position="217"/>
        <end position="235"/>
    </location>
</feature>
<feature type="transmembrane region" description="Helical" evidence="8">
    <location>
        <begin position="344"/>
        <end position="361"/>
    </location>
</feature>
<evidence type="ECO:0000256" key="3">
    <source>
        <dbReference type="ARBA" id="ARBA00022676"/>
    </source>
</evidence>
<accession>A0A0G0QAE5</accession>
<reference evidence="10 11" key="1">
    <citation type="journal article" date="2015" name="Nature">
        <title>rRNA introns, odd ribosomes, and small enigmatic genomes across a large radiation of phyla.</title>
        <authorList>
            <person name="Brown C.T."/>
            <person name="Hug L.A."/>
            <person name="Thomas B.C."/>
            <person name="Sharon I."/>
            <person name="Castelle C.J."/>
            <person name="Singh A."/>
            <person name="Wilkins M.J."/>
            <person name="Williams K.H."/>
            <person name="Banfield J.F."/>
        </authorList>
    </citation>
    <scope>NUCLEOTIDE SEQUENCE [LARGE SCALE GENOMIC DNA]</scope>
</reference>
<dbReference type="InterPro" id="IPR038731">
    <property type="entry name" value="RgtA/B/C-like"/>
</dbReference>
<keyword evidence="6 8" id="KW-1133">Transmembrane helix</keyword>
<name>A0A0G0QAE5_9BACT</name>
<gene>
    <name evidence="10" type="ORF">UT63_C0003G0022</name>
</gene>
<keyword evidence="5 8" id="KW-0812">Transmembrane</keyword>
<protein>
    <recommendedName>
        <fullName evidence="9">Glycosyltransferase RgtA/B/C/D-like domain-containing protein</fullName>
    </recommendedName>
</protein>
<dbReference type="Pfam" id="PF13231">
    <property type="entry name" value="PMT_2"/>
    <property type="match status" value="1"/>
</dbReference>
<keyword evidence="2" id="KW-1003">Cell membrane</keyword>
<dbReference type="InterPro" id="IPR050297">
    <property type="entry name" value="LipidA_mod_glycosyltrf_83"/>
</dbReference>
<keyword evidence="3" id="KW-0328">Glycosyltransferase</keyword>
<dbReference type="EMBL" id="LBXN01000003">
    <property type="protein sequence ID" value="KKR34306.1"/>
    <property type="molecule type" value="Genomic_DNA"/>
</dbReference>
<evidence type="ECO:0000256" key="4">
    <source>
        <dbReference type="ARBA" id="ARBA00022679"/>
    </source>
</evidence>
<dbReference type="GO" id="GO:0009103">
    <property type="term" value="P:lipopolysaccharide biosynthetic process"/>
    <property type="evidence" value="ECO:0007669"/>
    <property type="project" value="UniProtKB-ARBA"/>
</dbReference>
<feature type="transmembrane region" description="Helical" evidence="8">
    <location>
        <begin position="147"/>
        <end position="165"/>
    </location>
</feature>
<evidence type="ECO:0000256" key="1">
    <source>
        <dbReference type="ARBA" id="ARBA00004651"/>
    </source>
</evidence>
<evidence type="ECO:0000256" key="6">
    <source>
        <dbReference type="ARBA" id="ARBA00022989"/>
    </source>
</evidence>
<feature type="transmembrane region" description="Helical" evidence="8">
    <location>
        <begin position="402"/>
        <end position="423"/>
    </location>
</feature>
<comment type="caution">
    <text evidence="10">The sequence shown here is derived from an EMBL/GenBank/DDBJ whole genome shotgun (WGS) entry which is preliminary data.</text>
</comment>
<dbReference type="GO" id="GO:0005886">
    <property type="term" value="C:plasma membrane"/>
    <property type="evidence" value="ECO:0007669"/>
    <property type="project" value="UniProtKB-SubCell"/>
</dbReference>
<feature type="transmembrane region" description="Helical" evidence="8">
    <location>
        <begin position="193"/>
        <end position="210"/>
    </location>
</feature>
<evidence type="ECO:0000256" key="5">
    <source>
        <dbReference type="ARBA" id="ARBA00022692"/>
    </source>
</evidence>
<feature type="transmembrane region" description="Helical" evidence="8">
    <location>
        <begin position="94"/>
        <end position="112"/>
    </location>
</feature>
<sequence length="549" mass="63553">MNRIKFLLIAVVILGFVLRFYQLGKTPNGLEWDEVAIGYDAYSVLKTGRDQFGKFLPLTFRSIDDYKPPLYEYLAIPPIALFGLNAYAVRFPSAFFGSLTVLLTFFLVKELLRKVSIREDGKNIIALLSSFLLAVSPWHLQFSRTTFEVNLGDFLLVSGVTAFLLGLRKKNYLILSSLIFGLGFYSYHSVRVVMPFLFLVLIAVNLKKLLLRKKEVIFSILMFFLLFIPLAPSMFSPEVQMRLRVTNVSNIFNDLTMNKKMELTRAADNIYSNKIQSTLFHSDKIILARTVLNNYMVHFSPDFLFINGDVPLHHAPDFGLLYFWEALFLITGFIVFFRKYLNSVSLILIAWFLVAPVPAAVTLQVPHAVRTELFLPTFQIFTAIGLYEFILLLKKFSKYKTIVLGIITLLFLYNCGFYFHQYYQHLNFELSDKWLYGRQEAALYTDSVKDRYQKIYVSPRLEQPHLFWLFYTAYDPKKYLSEGGTVSGGWAEEKNHFDKYLFTSFDYYKIRKEKNLLLVGIPDDFDPGADKVKVIKYLDGKDAIWIVAP</sequence>
<feature type="transmembrane region" description="Helical" evidence="8">
    <location>
        <begin position="373"/>
        <end position="393"/>
    </location>
</feature>
<evidence type="ECO:0000256" key="2">
    <source>
        <dbReference type="ARBA" id="ARBA00022475"/>
    </source>
</evidence>
<dbReference type="PANTHER" id="PTHR33908">
    <property type="entry name" value="MANNOSYLTRANSFERASE YKCB-RELATED"/>
    <property type="match status" value="1"/>
</dbReference>
<dbReference type="GO" id="GO:0010041">
    <property type="term" value="P:response to iron(III) ion"/>
    <property type="evidence" value="ECO:0007669"/>
    <property type="project" value="TreeGrafter"/>
</dbReference>
<proteinExistence type="predicted"/>
<comment type="subcellular location">
    <subcellularLocation>
        <location evidence="1">Cell membrane</location>
        <topology evidence="1">Multi-pass membrane protein</topology>
    </subcellularLocation>
</comment>
<keyword evidence="7 8" id="KW-0472">Membrane</keyword>
<dbReference type="PANTHER" id="PTHR33908:SF3">
    <property type="entry name" value="UNDECAPRENYL PHOSPHATE-ALPHA-4-AMINO-4-DEOXY-L-ARABINOSE ARABINOSYL TRANSFERASE"/>
    <property type="match status" value="1"/>
</dbReference>
<feature type="domain" description="Glycosyltransferase RgtA/B/C/D-like" evidence="9">
    <location>
        <begin position="67"/>
        <end position="230"/>
    </location>
</feature>
<dbReference type="AlphaFoldDB" id="A0A0G0QAE5"/>